<evidence type="ECO:0000313" key="4">
    <source>
        <dbReference type="EMBL" id="TDQ29091.1"/>
    </source>
</evidence>
<proteinExistence type="inferred from homology"/>
<dbReference type="Pfam" id="PF05163">
    <property type="entry name" value="DinB"/>
    <property type="match status" value="1"/>
</dbReference>
<dbReference type="SUPFAM" id="SSF109854">
    <property type="entry name" value="DinB/YfiT-like putative metalloenzymes"/>
    <property type="match status" value="1"/>
</dbReference>
<comment type="similarity">
    <text evidence="1">Belongs to the DinB family.</text>
</comment>
<accession>A0A4R6TLQ6</accession>
<dbReference type="InterPro" id="IPR007837">
    <property type="entry name" value="DinB"/>
</dbReference>
<dbReference type="Proteomes" id="UP000295468">
    <property type="component" value="Unassembled WGS sequence"/>
</dbReference>
<evidence type="ECO:0000313" key="5">
    <source>
        <dbReference type="Proteomes" id="UP000295468"/>
    </source>
</evidence>
<protein>
    <submittedName>
        <fullName evidence="4">Putative damage-inducible protein DinB</fullName>
    </submittedName>
</protein>
<dbReference type="GO" id="GO:0046872">
    <property type="term" value="F:metal ion binding"/>
    <property type="evidence" value="ECO:0007669"/>
    <property type="project" value="UniProtKB-KW"/>
</dbReference>
<comment type="caution">
    <text evidence="4">The sequence shown here is derived from an EMBL/GenBank/DDBJ whole genome shotgun (WGS) entry which is preliminary data.</text>
</comment>
<organism evidence="4 5">
    <name type="scientific">Zeaxanthinibacter enoshimensis</name>
    <dbReference type="NCBI Taxonomy" id="392009"/>
    <lineage>
        <taxon>Bacteria</taxon>
        <taxon>Pseudomonadati</taxon>
        <taxon>Bacteroidota</taxon>
        <taxon>Flavobacteriia</taxon>
        <taxon>Flavobacteriales</taxon>
        <taxon>Flavobacteriaceae</taxon>
        <taxon>Zeaxanthinibacter</taxon>
    </lineage>
</organism>
<gene>
    <name evidence="4" type="ORF">CLV82_2542</name>
</gene>
<evidence type="ECO:0000256" key="3">
    <source>
        <dbReference type="PIRSR" id="PIRSR607837-1"/>
    </source>
</evidence>
<dbReference type="Gene3D" id="1.20.120.450">
    <property type="entry name" value="dinb family like domain"/>
    <property type="match status" value="1"/>
</dbReference>
<evidence type="ECO:0000256" key="2">
    <source>
        <dbReference type="ARBA" id="ARBA00022723"/>
    </source>
</evidence>
<name>A0A4R6TLQ6_9FLAO</name>
<keyword evidence="5" id="KW-1185">Reference proteome</keyword>
<dbReference type="EMBL" id="SNYI01000003">
    <property type="protein sequence ID" value="TDQ29091.1"/>
    <property type="molecule type" value="Genomic_DNA"/>
</dbReference>
<dbReference type="InterPro" id="IPR034660">
    <property type="entry name" value="DinB/YfiT-like"/>
</dbReference>
<feature type="binding site" evidence="3">
    <location>
        <position position="135"/>
    </location>
    <ligand>
        <name>a divalent metal cation</name>
        <dbReference type="ChEBI" id="CHEBI:60240"/>
    </ligand>
</feature>
<dbReference type="RefSeq" id="WP_133644682.1">
    <property type="nucleotide sequence ID" value="NZ_SNYI01000003.1"/>
</dbReference>
<keyword evidence="2 3" id="KW-0479">Metal-binding</keyword>
<dbReference type="OrthoDB" id="119432at2"/>
<reference evidence="4 5" key="1">
    <citation type="submission" date="2019-03" db="EMBL/GenBank/DDBJ databases">
        <title>Genomic Encyclopedia of Archaeal and Bacterial Type Strains, Phase II (KMG-II): from individual species to whole genera.</title>
        <authorList>
            <person name="Goeker M."/>
        </authorList>
    </citation>
    <scope>NUCLEOTIDE SEQUENCE [LARGE SCALE GENOMIC DNA]</scope>
    <source>
        <strain evidence="4 5">DSM 18435</strain>
    </source>
</reference>
<dbReference type="AlphaFoldDB" id="A0A4R6TLQ6"/>
<evidence type="ECO:0000256" key="1">
    <source>
        <dbReference type="ARBA" id="ARBA00008635"/>
    </source>
</evidence>
<feature type="binding site" evidence="3">
    <location>
        <position position="47"/>
    </location>
    <ligand>
        <name>a divalent metal cation</name>
        <dbReference type="ChEBI" id="CHEBI:60240"/>
    </ligand>
</feature>
<sequence length="162" mass="18841">MKFKEILIPELEEEVALTEKFLKRIPGDKLDWKPHTKSMTLRQLGSHLAEIPSWVSGTMETDEISMDDYKEPLDESVEVMVQKLRKNEKEAKASLQKEDSEYTEKEWRMLMGGKPIWVDKKYKVLRSVMNQLPHHRAQLGVYLRLLDQSVPATYGPSADEHS</sequence>